<dbReference type="InterPro" id="IPR014016">
    <property type="entry name" value="UvrD-like_ATP-bd"/>
</dbReference>
<feature type="domain" description="Transposase InsH N-terminal" evidence="6">
    <location>
        <begin position="20"/>
        <end position="85"/>
    </location>
</feature>
<reference evidence="7 8" key="1">
    <citation type="submission" date="2019-01" db="EMBL/GenBank/DDBJ databases">
        <authorList>
            <person name="Brito A."/>
        </authorList>
    </citation>
    <scope>NUCLEOTIDE SEQUENCE [LARGE SCALE GENOMIC DNA]</scope>
    <source>
        <strain evidence="7">1</strain>
    </source>
</reference>
<organism evidence="7 8">
    <name type="scientific">Hyella patelloides LEGE 07179</name>
    <dbReference type="NCBI Taxonomy" id="945734"/>
    <lineage>
        <taxon>Bacteria</taxon>
        <taxon>Bacillati</taxon>
        <taxon>Cyanobacteriota</taxon>
        <taxon>Cyanophyceae</taxon>
        <taxon>Pleurocapsales</taxon>
        <taxon>Hyellaceae</taxon>
        <taxon>Hyella</taxon>
    </lineage>
</organism>
<evidence type="ECO:0000256" key="3">
    <source>
        <dbReference type="ARBA" id="ARBA00022806"/>
    </source>
</evidence>
<dbReference type="EMBL" id="CAACVJ010000036">
    <property type="protein sequence ID" value="VEP12041.1"/>
    <property type="molecule type" value="Genomic_DNA"/>
</dbReference>
<keyword evidence="3" id="KW-0347">Helicase</keyword>
<protein>
    <submittedName>
        <fullName evidence="7">Uncharacterized protein</fullName>
    </submittedName>
</protein>
<name>A0A563VKU7_9CYAN</name>
<keyword evidence="2" id="KW-0378">Hydrolase</keyword>
<evidence type="ECO:0000313" key="8">
    <source>
        <dbReference type="Proteomes" id="UP000320055"/>
    </source>
</evidence>
<dbReference type="GO" id="GO:0004386">
    <property type="term" value="F:helicase activity"/>
    <property type="evidence" value="ECO:0007669"/>
    <property type="project" value="UniProtKB-KW"/>
</dbReference>
<accession>A0A563VKU7</accession>
<evidence type="ECO:0000256" key="4">
    <source>
        <dbReference type="ARBA" id="ARBA00022840"/>
    </source>
</evidence>
<proteinExistence type="predicted"/>
<evidence type="ECO:0000313" key="7">
    <source>
        <dbReference type="EMBL" id="VEP12041.1"/>
    </source>
</evidence>
<evidence type="ECO:0000259" key="6">
    <source>
        <dbReference type="Pfam" id="PF05598"/>
    </source>
</evidence>
<dbReference type="Pfam" id="PF00580">
    <property type="entry name" value="UvrD-helicase"/>
    <property type="match status" value="1"/>
</dbReference>
<dbReference type="AlphaFoldDB" id="A0A563VKU7"/>
<feature type="domain" description="UvrD-like helicase ATP-binding" evidence="5">
    <location>
        <begin position="86"/>
        <end position="136"/>
    </location>
</feature>
<dbReference type="Proteomes" id="UP000320055">
    <property type="component" value="Unassembled WGS sequence"/>
</dbReference>
<dbReference type="InterPro" id="IPR008490">
    <property type="entry name" value="Transposase_InsH_N"/>
</dbReference>
<dbReference type="GO" id="GO:0005524">
    <property type="term" value="F:ATP binding"/>
    <property type="evidence" value="ECO:0007669"/>
    <property type="project" value="UniProtKB-KW"/>
</dbReference>
<evidence type="ECO:0000259" key="5">
    <source>
        <dbReference type="Pfam" id="PF00580"/>
    </source>
</evidence>
<keyword evidence="1" id="KW-0547">Nucleotide-binding</keyword>
<dbReference type="InterPro" id="IPR027417">
    <property type="entry name" value="P-loop_NTPase"/>
</dbReference>
<keyword evidence="4" id="KW-0067">ATP-binding</keyword>
<dbReference type="SUPFAM" id="SSF52540">
    <property type="entry name" value="P-loop containing nucleoside triphosphate hydrolases"/>
    <property type="match status" value="1"/>
</dbReference>
<sequence>MVLHHQTIKPIPSLTKEIAQKAFPKGNLYMTLRDELETIYDDDDFAELYSSEGQPALRPGNLALVCVMQYMANLSDRGAVEALAARNFVLVNECQDLNLCQIELSRKLVGKDGRLLYVGDPKQAIFGFAGAKCNSYDSRFA</sequence>
<dbReference type="Pfam" id="PF05598">
    <property type="entry name" value="DUF772"/>
    <property type="match status" value="1"/>
</dbReference>
<keyword evidence="8" id="KW-1185">Reference proteome</keyword>
<dbReference type="Gene3D" id="3.40.50.300">
    <property type="entry name" value="P-loop containing nucleotide triphosphate hydrolases"/>
    <property type="match status" value="1"/>
</dbReference>
<evidence type="ECO:0000256" key="1">
    <source>
        <dbReference type="ARBA" id="ARBA00022741"/>
    </source>
</evidence>
<gene>
    <name evidence="7" type="ORF">H1P_1300001</name>
</gene>
<evidence type="ECO:0000256" key="2">
    <source>
        <dbReference type="ARBA" id="ARBA00022801"/>
    </source>
</evidence>
<dbReference type="GO" id="GO:0016787">
    <property type="term" value="F:hydrolase activity"/>
    <property type="evidence" value="ECO:0007669"/>
    <property type="project" value="UniProtKB-KW"/>
</dbReference>